<feature type="chain" id="PRO_5011634570" evidence="4">
    <location>
        <begin position="21"/>
        <end position="564"/>
    </location>
</feature>
<dbReference type="Gene3D" id="3.30.70.270">
    <property type="match status" value="1"/>
</dbReference>
<comment type="function">
    <text evidence="3">Poorly processive, error-prone DNA polymerase involved in untargeted mutagenesis. Copies undamaged DNA at stalled replication forks, which arise in vivo from mismatched or misaligned primer ends. These misaligned primers can be extended by PolIV. Exhibits no 3'-5' exonuclease (proofreading) activity. May be involved in translesional synthesis, in conjunction with the beta clamp from PolIII.</text>
</comment>
<dbReference type="STRING" id="394193.SAMN04489732_11794"/>
<organism evidence="6 7">
    <name type="scientific">Amycolatopsis saalfeldensis</name>
    <dbReference type="NCBI Taxonomy" id="394193"/>
    <lineage>
        <taxon>Bacteria</taxon>
        <taxon>Bacillati</taxon>
        <taxon>Actinomycetota</taxon>
        <taxon>Actinomycetes</taxon>
        <taxon>Pseudonocardiales</taxon>
        <taxon>Pseudonocardiaceae</taxon>
        <taxon>Amycolatopsis</taxon>
    </lineage>
</organism>
<evidence type="ECO:0000313" key="6">
    <source>
        <dbReference type="EMBL" id="SEP51776.1"/>
    </source>
</evidence>
<keyword evidence="2" id="KW-0227">DNA damage</keyword>
<dbReference type="PANTHER" id="PTHR35369:SF2">
    <property type="entry name" value="BLR3025 PROTEIN"/>
    <property type="match status" value="1"/>
</dbReference>
<name>A0A1H8YI21_9PSEU</name>
<feature type="signal peptide" evidence="4">
    <location>
        <begin position="1"/>
        <end position="20"/>
    </location>
</feature>
<evidence type="ECO:0000256" key="2">
    <source>
        <dbReference type="ARBA" id="ARBA00022763"/>
    </source>
</evidence>
<dbReference type="RefSeq" id="WP_091623973.1">
    <property type="nucleotide sequence ID" value="NZ_FOEF01000017.1"/>
</dbReference>
<comment type="similarity">
    <text evidence="1">Belongs to the DNA polymerase type-Y family.</text>
</comment>
<proteinExistence type="inferred from homology"/>
<keyword evidence="7" id="KW-1185">Reference proteome</keyword>
<gene>
    <name evidence="6" type="ORF">SAMN04489732_11794</name>
</gene>
<dbReference type="InterPro" id="IPR050356">
    <property type="entry name" value="SulA_CellDiv_inhibitor"/>
</dbReference>
<dbReference type="PANTHER" id="PTHR35369">
    <property type="entry name" value="BLR3025 PROTEIN-RELATED"/>
    <property type="match status" value="1"/>
</dbReference>
<dbReference type="InterPro" id="IPR043128">
    <property type="entry name" value="Rev_trsase/Diguanyl_cyclase"/>
</dbReference>
<evidence type="ECO:0000259" key="5">
    <source>
        <dbReference type="PROSITE" id="PS50173"/>
    </source>
</evidence>
<evidence type="ECO:0000256" key="4">
    <source>
        <dbReference type="SAM" id="SignalP"/>
    </source>
</evidence>
<dbReference type="Pfam" id="PF00817">
    <property type="entry name" value="IMS"/>
    <property type="match status" value="1"/>
</dbReference>
<dbReference type="Gene3D" id="3.40.1170.60">
    <property type="match status" value="1"/>
</dbReference>
<feature type="domain" description="UmuC" evidence="5">
    <location>
        <begin position="41"/>
        <end position="157"/>
    </location>
</feature>
<protein>
    <submittedName>
        <fullName evidence="6">Protein ImuB</fullName>
    </submittedName>
</protein>
<sequence length="564" mass="59782">MSVLPTRLLVLWCPDWPAVAAVAAGGVAVTRPAAVFLANRVVACTAVARARGVRRGMRRREAESQCPELAVFGADDGRDARLFETVARAVEELVVGLEVVRPGLIAVPVSGAAGYFGGEIRLAEKLLDQVAAAAGVECQVGIAEGLFAATIAARHGEFVEHGEAAAFLAPLPVAELDQPGSDRAELVGLLTRLGLHTLGAFAALTERDVLARFAFEGVLAHRLARGLSERPPLRRRPPPELSLTESFDPVLERIDVAAFVAQSTGARFHAGLTERGLACTRLGIYATTESGEQLGRVWRCAEPLTPQGVSDRVRWQFEGWLRAAPGARPTSGVARLTLEPQETVEGRSLQLGLWRGGNPAAGPDEDEELTAERAGRAFVRVQGLLGPEGVVTPLLDGGRDPAGRVRLVPWGDARDPISPPDAPVLGPPAPSGEGWSHDNGPTAWGEALGATWPGRLPAPSPATVLVRPLPAEVVDAEGRLVGLTAHRRLTSAPSRLSILGEPSRQVLDWSRVWPMTRVANRAPGPPRARVQMLIAGAPDEPPEAVLLLCAGLDNPLWTVEGVYD</sequence>
<evidence type="ECO:0000256" key="1">
    <source>
        <dbReference type="ARBA" id="ARBA00010945"/>
    </source>
</evidence>
<reference evidence="7" key="1">
    <citation type="submission" date="2016-10" db="EMBL/GenBank/DDBJ databases">
        <authorList>
            <person name="Varghese N."/>
            <person name="Submissions S."/>
        </authorList>
    </citation>
    <scope>NUCLEOTIDE SEQUENCE [LARGE SCALE GENOMIC DNA]</scope>
    <source>
        <strain evidence="7">DSM 44993</strain>
    </source>
</reference>
<dbReference type="GO" id="GO:0006281">
    <property type="term" value="P:DNA repair"/>
    <property type="evidence" value="ECO:0007669"/>
    <property type="project" value="InterPro"/>
</dbReference>
<dbReference type="AlphaFoldDB" id="A0A1H8YI21"/>
<evidence type="ECO:0000256" key="3">
    <source>
        <dbReference type="ARBA" id="ARBA00025589"/>
    </source>
</evidence>
<evidence type="ECO:0000313" key="7">
    <source>
        <dbReference type="Proteomes" id="UP000198582"/>
    </source>
</evidence>
<dbReference type="PROSITE" id="PS50173">
    <property type="entry name" value="UMUC"/>
    <property type="match status" value="1"/>
</dbReference>
<dbReference type="EMBL" id="FOEF01000017">
    <property type="protein sequence ID" value="SEP51776.1"/>
    <property type="molecule type" value="Genomic_DNA"/>
</dbReference>
<dbReference type="InterPro" id="IPR001126">
    <property type="entry name" value="UmuC"/>
</dbReference>
<accession>A0A1H8YI21</accession>
<dbReference type="Proteomes" id="UP000198582">
    <property type="component" value="Unassembled WGS sequence"/>
</dbReference>
<dbReference type="SUPFAM" id="SSF56672">
    <property type="entry name" value="DNA/RNA polymerases"/>
    <property type="match status" value="1"/>
</dbReference>
<dbReference type="CDD" id="cd03468">
    <property type="entry name" value="PolY_like"/>
    <property type="match status" value="1"/>
</dbReference>
<dbReference type="InterPro" id="IPR043502">
    <property type="entry name" value="DNA/RNA_pol_sf"/>
</dbReference>
<keyword evidence="4" id="KW-0732">Signal</keyword>
<dbReference type="OrthoDB" id="5244088at2"/>